<dbReference type="Pfam" id="PF02133">
    <property type="entry name" value="Transp_cyt_pur"/>
    <property type="match status" value="1"/>
</dbReference>
<feature type="region of interest" description="Disordered" evidence="9">
    <location>
        <begin position="1"/>
        <end position="42"/>
    </location>
</feature>
<comment type="similarity">
    <text evidence="2 8">Belongs to the purine-cytosine permease (2.A.39) family.</text>
</comment>
<evidence type="ECO:0000256" key="6">
    <source>
        <dbReference type="ARBA" id="ARBA00022989"/>
    </source>
</evidence>
<feature type="transmembrane region" description="Helical" evidence="10">
    <location>
        <begin position="460"/>
        <end position="484"/>
    </location>
</feature>
<dbReference type="InterPro" id="IPR026030">
    <property type="entry name" value="Pur-cyt_permease_Fcy2/21/22"/>
</dbReference>
<evidence type="ECO:0000256" key="10">
    <source>
        <dbReference type="SAM" id="Phobius"/>
    </source>
</evidence>
<feature type="compositionally biased region" description="Basic and acidic residues" evidence="9">
    <location>
        <begin position="8"/>
        <end position="38"/>
    </location>
</feature>
<keyword evidence="6 10" id="KW-1133">Transmembrane helix</keyword>
<reference evidence="11" key="1">
    <citation type="journal article" date="2020" name="Stud. Mycol.">
        <title>101 Dothideomycetes genomes: a test case for predicting lifestyles and emergence of pathogens.</title>
        <authorList>
            <person name="Haridas S."/>
            <person name="Albert R."/>
            <person name="Binder M."/>
            <person name="Bloem J."/>
            <person name="Labutti K."/>
            <person name="Salamov A."/>
            <person name="Andreopoulos B."/>
            <person name="Baker S."/>
            <person name="Barry K."/>
            <person name="Bills G."/>
            <person name="Bluhm B."/>
            <person name="Cannon C."/>
            <person name="Castanera R."/>
            <person name="Culley D."/>
            <person name="Daum C."/>
            <person name="Ezra D."/>
            <person name="Gonzalez J."/>
            <person name="Henrissat B."/>
            <person name="Kuo A."/>
            <person name="Liang C."/>
            <person name="Lipzen A."/>
            <person name="Lutzoni F."/>
            <person name="Magnuson J."/>
            <person name="Mondo S."/>
            <person name="Nolan M."/>
            <person name="Ohm R."/>
            <person name="Pangilinan J."/>
            <person name="Park H.-J."/>
            <person name="Ramirez L."/>
            <person name="Alfaro M."/>
            <person name="Sun H."/>
            <person name="Tritt A."/>
            <person name="Yoshinaga Y."/>
            <person name="Zwiers L.-H."/>
            <person name="Turgeon B."/>
            <person name="Goodwin S."/>
            <person name="Spatafora J."/>
            <person name="Crous P."/>
            <person name="Grigoriev I."/>
        </authorList>
    </citation>
    <scope>NUCLEOTIDE SEQUENCE</scope>
    <source>
        <strain evidence="11">Tuck. ex Michener</strain>
    </source>
</reference>
<evidence type="ECO:0000256" key="2">
    <source>
        <dbReference type="ARBA" id="ARBA00008974"/>
    </source>
</evidence>
<keyword evidence="4" id="KW-0597">Phosphoprotein</keyword>
<dbReference type="GO" id="GO:0022857">
    <property type="term" value="F:transmembrane transporter activity"/>
    <property type="evidence" value="ECO:0007669"/>
    <property type="project" value="InterPro"/>
</dbReference>
<evidence type="ECO:0000313" key="12">
    <source>
        <dbReference type="Proteomes" id="UP000800092"/>
    </source>
</evidence>
<dbReference type="PANTHER" id="PTHR31806">
    <property type="entry name" value="PURINE-CYTOSINE PERMEASE FCY2-RELATED"/>
    <property type="match status" value="1"/>
</dbReference>
<proteinExistence type="inferred from homology"/>
<feature type="transmembrane region" description="Helical" evidence="10">
    <location>
        <begin position="265"/>
        <end position="286"/>
    </location>
</feature>
<feature type="transmembrane region" description="Helical" evidence="10">
    <location>
        <begin position="415"/>
        <end position="439"/>
    </location>
</feature>
<dbReference type="PIRSF" id="PIRSF002744">
    <property type="entry name" value="Pur-cyt_permease"/>
    <property type="match status" value="1"/>
</dbReference>
<dbReference type="Proteomes" id="UP000800092">
    <property type="component" value="Unassembled WGS sequence"/>
</dbReference>
<dbReference type="EMBL" id="ML991785">
    <property type="protein sequence ID" value="KAF2236348.1"/>
    <property type="molecule type" value="Genomic_DNA"/>
</dbReference>
<evidence type="ECO:0000313" key="11">
    <source>
        <dbReference type="EMBL" id="KAF2236348.1"/>
    </source>
</evidence>
<dbReference type="InterPro" id="IPR001248">
    <property type="entry name" value="Pur-cyt_permease"/>
</dbReference>
<dbReference type="GO" id="GO:0000329">
    <property type="term" value="C:fungal-type vacuole membrane"/>
    <property type="evidence" value="ECO:0007669"/>
    <property type="project" value="TreeGrafter"/>
</dbReference>
<dbReference type="FunFam" id="1.10.4160.10:FF:000002">
    <property type="entry name" value="Purine-cytosine permease fcyB"/>
    <property type="match status" value="1"/>
</dbReference>
<keyword evidence="3 8" id="KW-0813">Transport</keyword>
<feature type="transmembrane region" description="Helical" evidence="10">
    <location>
        <begin position="118"/>
        <end position="141"/>
    </location>
</feature>
<feature type="transmembrane region" description="Helical" evidence="10">
    <location>
        <begin position="161"/>
        <end position="185"/>
    </location>
</feature>
<evidence type="ECO:0000256" key="1">
    <source>
        <dbReference type="ARBA" id="ARBA00004141"/>
    </source>
</evidence>
<name>A0A6A6HES7_VIRVR</name>
<feature type="transmembrane region" description="Helical" evidence="10">
    <location>
        <begin position="499"/>
        <end position="518"/>
    </location>
</feature>
<dbReference type="Gene3D" id="1.10.4160.10">
    <property type="entry name" value="Hydantoin permease"/>
    <property type="match status" value="1"/>
</dbReference>
<dbReference type="OrthoDB" id="5428495at2759"/>
<feature type="transmembrane region" description="Helical" evidence="10">
    <location>
        <begin position="298"/>
        <end position="320"/>
    </location>
</feature>
<evidence type="ECO:0000256" key="5">
    <source>
        <dbReference type="ARBA" id="ARBA00022692"/>
    </source>
</evidence>
<feature type="transmembrane region" description="Helical" evidence="10">
    <location>
        <begin position="197"/>
        <end position="219"/>
    </location>
</feature>
<feature type="transmembrane region" description="Helical" evidence="10">
    <location>
        <begin position="226"/>
        <end position="245"/>
    </location>
</feature>
<evidence type="ECO:0000256" key="4">
    <source>
        <dbReference type="ARBA" id="ARBA00022553"/>
    </source>
</evidence>
<feature type="transmembrane region" description="Helical" evidence="10">
    <location>
        <begin position="391"/>
        <end position="409"/>
    </location>
</feature>
<dbReference type="PANTHER" id="PTHR31806:SF8">
    <property type="entry name" value="TRANSPORTER, PUTATIVE (AFU_ORTHOLOGUE AFUA_2G03000)-RELATED"/>
    <property type="match status" value="1"/>
</dbReference>
<keyword evidence="5 10" id="KW-0812">Transmembrane</keyword>
<organism evidence="11 12">
    <name type="scientific">Viridothelium virens</name>
    <name type="common">Speckled blister lichen</name>
    <name type="synonym">Trypethelium virens</name>
    <dbReference type="NCBI Taxonomy" id="1048519"/>
    <lineage>
        <taxon>Eukaryota</taxon>
        <taxon>Fungi</taxon>
        <taxon>Dikarya</taxon>
        <taxon>Ascomycota</taxon>
        <taxon>Pezizomycotina</taxon>
        <taxon>Dothideomycetes</taxon>
        <taxon>Dothideomycetes incertae sedis</taxon>
        <taxon>Trypetheliales</taxon>
        <taxon>Trypetheliaceae</taxon>
        <taxon>Viridothelium</taxon>
    </lineage>
</organism>
<keyword evidence="12" id="KW-1185">Reference proteome</keyword>
<protein>
    <submittedName>
        <fullName evidence="11">Purine-cytosine permease FCY21</fullName>
    </submittedName>
</protein>
<gene>
    <name evidence="11" type="ORF">EV356DRAFT_522420</name>
</gene>
<feature type="transmembrane region" description="Helical" evidence="10">
    <location>
        <begin position="348"/>
        <end position="370"/>
    </location>
</feature>
<evidence type="ECO:0000256" key="7">
    <source>
        <dbReference type="ARBA" id="ARBA00023136"/>
    </source>
</evidence>
<feature type="transmembrane region" description="Helical" evidence="10">
    <location>
        <begin position="88"/>
        <end position="112"/>
    </location>
</feature>
<dbReference type="GO" id="GO:0015851">
    <property type="term" value="P:nucleobase transport"/>
    <property type="evidence" value="ECO:0007669"/>
    <property type="project" value="UniProtKB-ARBA"/>
</dbReference>
<dbReference type="GO" id="GO:0005886">
    <property type="term" value="C:plasma membrane"/>
    <property type="evidence" value="ECO:0007669"/>
    <property type="project" value="TreeGrafter"/>
</dbReference>
<sequence>MPTGMSKMDVEKGRVDLSSDHQHVTDSRPLDSGHHYEPPQRPVSSFRQCLQRLEGQMVAYNLETRGIKRVEAEERHDLKSLGYAQVAILWFSVNLAANNITLGMLGPAVYYLSFRDAALCAVFGVILGCLPVAAIATFGPISGNRTMILTRYTMGYYPSKLIVILELITLLGYALIDTVVAGQILSAVSPSSHPLTIVVGIVIVAIVTWAITTFGYSIFHYYERYAWAPQLVVLCILAGVAGPSFDLTTPSQGSNAATIAGDRLSFFSLCFSAAVTYAGGAADYFVYYPSHTPRLPIFAVTLLGLTLSFTFALILGIGLASGLPNHAAWNSAYGVSQGALIVEAYQPLGAFGSFCGVVVALGLVANLIPTTYSSGVDFQVLGRVFARVPRVVWNTVGVVIYTVCAAVGRDHLAQIFTNFLALMGYWVSIWFAICVEEVLIFRRRRGFDWEAWAEKKKHPLGVAALIAFLIGWVGAILCMAQVWYIGPIAKLVGDYGADMGNYVGFAWAALVFPPLRWLEVRKFGR</sequence>
<dbReference type="AlphaFoldDB" id="A0A6A6HES7"/>
<evidence type="ECO:0000256" key="9">
    <source>
        <dbReference type="SAM" id="MobiDB-lite"/>
    </source>
</evidence>
<evidence type="ECO:0000256" key="3">
    <source>
        <dbReference type="ARBA" id="ARBA00022448"/>
    </source>
</evidence>
<evidence type="ECO:0000256" key="8">
    <source>
        <dbReference type="PIRNR" id="PIRNR002744"/>
    </source>
</evidence>
<accession>A0A6A6HES7</accession>
<keyword evidence="7 8" id="KW-0472">Membrane</keyword>
<comment type="subcellular location">
    <subcellularLocation>
        <location evidence="1">Membrane</location>
        <topology evidence="1">Multi-pass membrane protein</topology>
    </subcellularLocation>
</comment>